<dbReference type="EMBL" id="CP041636">
    <property type="protein sequence ID" value="QDO98668.1"/>
    <property type="molecule type" value="Genomic_DNA"/>
</dbReference>
<evidence type="ECO:0000313" key="2">
    <source>
        <dbReference type="EMBL" id="QDO98668.1"/>
    </source>
</evidence>
<dbReference type="InterPro" id="IPR021647">
    <property type="entry name" value="CusF_Ec"/>
</dbReference>
<reference evidence="2 3" key="1">
    <citation type="submission" date="2019-07" db="EMBL/GenBank/DDBJ databases">
        <title>Genome sequencing for Ferrovibrio sp. K5.</title>
        <authorList>
            <person name="Park S.-J."/>
        </authorList>
    </citation>
    <scope>NUCLEOTIDE SEQUENCE [LARGE SCALE GENOMIC DNA]</scope>
    <source>
        <strain evidence="2 3">K5</strain>
    </source>
</reference>
<dbReference type="InterPro" id="IPR042230">
    <property type="entry name" value="CusF_sf"/>
</dbReference>
<organism evidence="2 3">
    <name type="scientific">Ferrovibrio terrae</name>
    <dbReference type="NCBI Taxonomy" id="2594003"/>
    <lineage>
        <taxon>Bacteria</taxon>
        <taxon>Pseudomonadati</taxon>
        <taxon>Pseudomonadota</taxon>
        <taxon>Alphaproteobacteria</taxon>
        <taxon>Rhodospirillales</taxon>
        <taxon>Rhodospirillaceae</taxon>
        <taxon>Ferrovibrio</taxon>
    </lineage>
</organism>
<evidence type="ECO:0000313" key="3">
    <source>
        <dbReference type="Proteomes" id="UP000317496"/>
    </source>
</evidence>
<dbReference type="AlphaFoldDB" id="A0A516H4G9"/>
<proteinExistence type="predicted"/>
<feature type="chain" id="PRO_5021756145" evidence="1">
    <location>
        <begin position="21"/>
        <end position="95"/>
    </location>
</feature>
<protein>
    <submittedName>
        <fullName evidence="2">Copper-binding protein</fullName>
    </submittedName>
</protein>
<evidence type="ECO:0000256" key="1">
    <source>
        <dbReference type="SAM" id="SignalP"/>
    </source>
</evidence>
<keyword evidence="1" id="KW-0732">Signal</keyword>
<sequence>MKFSAFAFAAILLASAASFAQTGKTEGDIRKVDPETGKITLRHGPIEGELEMPAMSMVFQVKDASLLNRLKVGDKVAATISKEDGVFYIQSAEKK</sequence>
<dbReference type="OrthoDB" id="7371803at2"/>
<name>A0A516H4G9_9PROT</name>
<dbReference type="Proteomes" id="UP000317496">
    <property type="component" value="Chromosome"/>
</dbReference>
<dbReference type="RefSeq" id="WP_144069649.1">
    <property type="nucleotide sequence ID" value="NZ_CP041636.1"/>
</dbReference>
<accession>A0A516H4G9</accession>
<dbReference type="Gene3D" id="2.40.50.320">
    <property type="entry name" value="Copper binding periplasmic protein CusF"/>
    <property type="match status" value="1"/>
</dbReference>
<dbReference type="Pfam" id="PF11604">
    <property type="entry name" value="CusF_Ec"/>
    <property type="match status" value="1"/>
</dbReference>
<keyword evidence="3" id="KW-1185">Reference proteome</keyword>
<feature type="signal peptide" evidence="1">
    <location>
        <begin position="1"/>
        <end position="20"/>
    </location>
</feature>
<dbReference type="KEGG" id="fer:FNB15_15890"/>
<gene>
    <name evidence="2" type="ORF">FNB15_15890</name>
</gene>